<dbReference type="PANTHER" id="PTHR34220">
    <property type="entry name" value="SENSOR HISTIDINE KINASE YPDA"/>
    <property type="match status" value="1"/>
</dbReference>
<dbReference type="EMBL" id="WNZW01000020">
    <property type="protein sequence ID" value="MUG48116.1"/>
    <property type="molecule type" value="Genomic_DNA"/>
</dbReference>
<dbReference type="GO" id="GO:0000155">
    <property type="term" value="F:phosphorelay sensor kinase activity"/>
    <property type="evidence" value="ECO:0007669"/>
    <property type="project" value="InterPro"/>
</dbReference>
<dbReference type="Pfam" id="PF02518">
    <property type="entry name" value="HATPase_c"/>
    <property type="match status" value="1"/>
</dbReference>
<keyword evidence="3" id="KW-0597">Phosphoprotein</keyword>
<comment type="subcellular location">
    <subcellularLocation>
        <location evidence="1">Cell membrane</location>
        <topology evidence="1">Multi-pass membrane protein</topology>
    </subcellularLocation>
</comment>
<comment type="caution">
    <text evidence="14">The sequence shown here is derived from an EMBL/GenBank/DDBJ whole genome shotgun (WGS) entry which is preliminary data.</text>
</comment>
<keyword evidence="9 12" id="KW-1133">Transmembrane helix</keyword>
<dbReference type="Pfam" id="PF06580">
    <property type="entry name" value="His_kinase"/>
    <property type="match status" value="1"/>
</dbReference>
<keyword evidence="11 12" id="KW-0472">Membrane</keyword>
<dbReference type="SUPFAM" id="SSF158472">
    <property type="entry name" value="HAMP domain-like"/>
    <property type="match status" value="1"/>
</dbReference>
<evidence type="ECO:0000256" key="8">
    <source>
        <dbReference type="ARBA" id="ARBA00022840"/>
    </source>
</evidence>
<dbReference type="RefSeq" id="WP_155613465.1">
    <property type="nucleotide sequence ID" value="NZ_WNZW01000020.1"/>
</dbReference>
<feature type="transmembrane region" description="Helical" evidence="12">
    <location>
        <begin position="292"/>
        <end position="314"/>
    </location>
</feature>
<dbReference type="PROSITE" id="PS50885">
    <property type="entry name" value="HAMP"/>
    <property type="match status" value="1"/>
</dbReference>
<evidence type="ECO:0000256" key="6">
    <source>
        <dbReference type="ARBA" id="ARBA00022741"/>
    </source>
</evidence>
<keyword evidence="10" id="KW-0902">Two-component regulatory system</keyword>
<protein>
    <submittedName>
        <fullName evidence="14">HAMP domain-containing protein</fullName>
    </submittedName>
</protein>
<dbReference type="InterPro" id="IPR010559">
    <property type="entry name" value="Sig_transdc_His_kin_internal"/>
</dbReference>
<dbReference type="InterPro" id="IPR003660">
    <property type="entry name" value="HAMP_dom"/>
</dbReference>
<feature type="domain" description="HAMP" evidence="13">
    <location>
        <begin position="315"/>
        <end position="367"/>
    </location>
</feature>
<evidence type="ECO:0000256" key="12">
    <source>
        <dbReference type="SAM" id="Phobius"/>
    </source>
</evidence>
<keyword evidence="4" id="KW-0808">Transferase</keyword>
<dbReference type="GO" id="GO:0005886">
    <property type="term" value="C:plasma membrane"/>
    <property type="evidence" value="ECO:0007669"/>
    <property type="project" value="UniProtKB-SubCell"/>
</dbReference>
<keyword evidence="5 12" id="KW-0812">Transmembrane</keyword>
<evidence type="ECO:0000256" key="2">
    <source>
        <dbReference type="ARBA" id="ARBA00022475"/>
    </source>
</evidence>
<keyword evidence="7" id="KW-0418">Kinase</keyword>
<dbReference type="GO" id="GO:0005524">
    <property type="term" value="F:ATP binding"/>
    <property type="evidence" value="ECO:0007669"/>
    <property type="project" value="UniProtKB-KW"/>
</dbReference>
<evidence type="ECO:0000259" key="13">
    <source>
        <dbReference type="PROSITE" id="PS50885"/>
    </source>
</evidence>
<gene>
    <name evidence="14" type="ORF">GNP95_24540</name>
</gene>
<keyword evidence="6" id="KW-0547">Nucleotide-binding</keyword>
<dbReference type="Gene3D" id="6.10.340.10">
    <property type="match status" value="1"/>
</dbReference>
<proteinExistence type="predicted"/>
<dbReference type="OrthoDB" id="9809348at2"/>
<evidence type="ECO:0000256" key="3">
    <source>
        <dbReference type="ARBA" id="ARBA00022553"/>
    </source>
</evidence>
<dbReference type="PANTHER" id="PTHR34220:SF11">
    <property type="entry name" value="SENSOR PROTEIN KINASE HPTS"/>
    <property type="match status" value="1"/>
</dbReference>
<dbReference type="AlphaFoldDB" id="A0A7X2Z756"/>
<evidence type="ECO:0000256" key="5">
    <source>
        <dbReference type="ARBA" id="ARBA00022692"/>
    </source>
</evidence>
<evidence type="ECO:0000256" key="10">
    <source>
        <dbReference type="ARBA" id="ARBA00023012"/>
    </source>
</evidence>
<evidence type="ECO:0000256" key="1">
    <source>
        <dbReference type="ARBA" id="ARBA00004651"/>
    </source>
</evidence>
<evidence type="ECO:0000256" key="9">
    <source>
        <dbReference type="ARBA" id="ARBA00022989"/>
    </source>
</evidence>
<evidence type="ECO:0000256" key="4">
    <source>
        <dbReference type="ARBA" id="ARBA00022679"/>
    </source>
</evidence>
<dbReference type="InterPro" id="IPR036890">
    <property type="entry name" value="HATPase_C_sf"/>
</dbReference>
<evidence type="ECO:0000256" key="11">
    <source>
        <dbReference type="ARBA" id="ARBA00023136"/>
    </source>
</evidence>
<dbReference type="Gene3D" id="3.30.565.10">
    <property type="entry name" value="Histidine kinase-like ATPase, C-terminal domain"/>
    <property type="match status" value="1"/>
</dbReference>
<evidence type="ECO:0000313" key="15">
    <source>
        <dbReference type="Proteomes" id="UP000447876"/>
    </source>
</evidence>
<evidence type="ECO:0000256" key="7">
    <source>
        <dbReference type="ARBA" id="ARBA00022777"/>
    </source>
</evidence>
<dbReference type="InterPro" id="IPR003594">
    <property type="entry name" value="HATPase_dom"/>
</dbReference>
<accession>A0A7X2Z756</accession>
<dbReference type="InterPro" id="IPR050640">
    <property type="entry name" value="Bact_2-comp_sensor_kinase"/>
</dbReference>
<dbReference type="CDD" id="cd06225">
    <property type="entry name" value="HAMP"/>
    <property type="match status" value="1"/>
</dbReference>
<sequence length="591" mass="68629">MLFKIKKNSIMVKMITMYTIPFILLSLILIWNSQKSTQNIQDSFISNMSHAFDQASQEIQSRIDMTYDLTEIVSKNSKIITFIGDPFLGDDADFLSQYLDSVIPIIKYATAFTETDDYSIRIYMMNDQIPESWPYFLHLKRQASNAKLQAFMAQENETQMWLKPDDLQLGPSSLNSDRSKYTLLTKLYSPSRELLGLVAVMVAEDRLLSTNEGAYPSDITQFLYHEPNITLAATDVDEAAEAEILQQHLTESDAHFIYDQHLYLYRTFDAIQQTFVYKVSLEQLNQSIHKSMLNQLLLIIFSVMLLIVTCYFMFKTIFLRLNRIVSTMRKVINGNPHLRISDTKPDELGQLAQDFNGLIETNNHLIERIVMKERLRKEAQIQALQYQINPHFIYNTLDIFRMKLIKERMFSTADRMADFGKILRYNLSSNTLHTTLKEEIGLIRKYVSLQSLSSSQSIQLEVEITEELKSYPVIKFLLQPIVENSIKYGKTVQKDSLQIQVRCYVLKQQVRVDIIDNGAGMSEEKLNMLNEHFQAPLHYEESAPAPNAPERSIGLYNINSRLRLYYGESYYLTIESKKNDYTQVQIKLPYE</sequence>
<dbReference type="Proteomes" id="UP000447876">
    <property type="component" value="Unassembled WGS sequence"/>
</dbReference>
<evidence type="ECO:0000313" key="14">
    <source>
        <dbReference type="EMBL" id="MUG48116.1"/>
    </source>
</evidence>
<organism evidence="14 15">
    <name type="scientific">Paenibacillus woosongensis</name>
    <dbReference type="NCBI Taxonomy" id="307580"/>
    <lineage>
        <taxon>Bacteria</taxon>
        <taxon>Bacillati</taxon>
        <taxon>Bacillota</taxon>
        <taxon>Bacilli</taxon>
        <taxon>Bacillales</taxon>
        <taxon>Paenibacillaceae</taxon>
        <taxon>Paenibacillus</taxon>
    </lineage>
</organism>
<dbReference type="SUPFAM" id="SSF55874">
    <property type="entry name" value="ATPase domain of HSP90 chaperone/DNA topoisomerase II/histidine kinase"/>
    <property type="match status" value="1"/>
</dbReference>
<keyword evidence="8" id="KW-0067">ATP-binding</keyword>
<keyword evidence="2" id="KW-1003">Cell membrane</keyword>
<name>A0A7X2Z756_9BACL</name>
<reference evidence="14 15" key="1">
    <citation type="submission" date="2019-11" db="EMBL/GenBank/DDBJ databases">
        <title>Draft genome sequences of five Paenibacillus species of dairy origin.</title>
        <authorList>
            <person name="Olajide A.M."/>
            <person name="Chen S."/>
            <person name="Lapointe G."/>
        </authorList>
    </citation>
    <scope>NUCLEOTIDE SEQUENCE [LARGE SCALE GENOMIC DNA]</scope>
    <source>
        <strain evidence="14 15">12CR55</strain>
    </source>
</reference>
<dbReference type="SMART" id="SM00304">
    <property type="entry name" value="HAMP"/>
    <property type="match status" value="1"/>
</dbReference>